<dbReference type="Proteomes" id="UP000324897">
    <property type="component" value="Chromosome 7"/>
</dbReference>
<dbReference type="OrthoDB" id="361835at2759"/>
<feature type="compositionally biased region" description="Basic residues" evidence="1">
    <location>
        <begin position="294"/>
        <end position="303"/>
    </location>
</feature>
<feature type="region of interest" description="Disordered" evidence="1">
    <location>
        <begin position="224"/>
        <end position="303"/>
    </location>
</feature>
<protein>
    <submittedName>
        <fullName evidence="3">Uncharacterized protein</fullName>
    </submittedName>
</protein>
<organism evidence="3 4">
    <name type="scientific">Eragrostis curvula</name>
    <name type="common">weeping love grass</name>
    <dbReference type="NCBI Taxonomy" id="38414"/>
    <lineage>
        <taxon>Eukaryota</taxon>
        <taxon>Viridiplantae</taxon>
        <taxon>Streptophyta</taxon>
        <taxon>Embryophyta</taxon>
        <taxon>Tracheophyta</taxon>
        <taxon>Spermatophyta</taxon>
        <taxon>Magnoliopsida</taxon>
        <taxon>Liliopsida</taxon>
        <taxon>Poales</taxon>
        <taxon>Poaceae</taxon>
        <taxon>PACMAD clade</taxon>
        <taxon>Chloridoideae</taxon>
        <taxon>Eragrostideae</taxon>
        <taxon>Eragrostidinae</taxon>
        <taxon>Eragrostis</taxon>
    </lineage>
</organism>
<dbReference type="Gramene" id="TVU17564">
    <property type="protein sequence ID" value="TVU17564"/>
    <property type="gene ID" value="EJB05_33607"/>
</dbReference>
<feature type="compositionally biased region" description="Basic and acidic residues" evidence="1">
    <location>
        <begin position="148"/>
        <end position="183"/>
    </location>
</feature>
<dbReference type="AlphaFoldDB" id="A0A5J9WI47"/>
<proteinExistence type="predicted"/>
<evidence type="ECO:0000313" key="3">
    <source>
        <dbReference type="EMBL" id="TVU47731.1"/>
    </source>
</evidence>
<sequence>MAGEGAAAAIVPARAAAPKKSLKEESDDEFDNVPLSVSRGKKASNASASKVKKGEEEDDDNVPISQSRAKKGNEKQKSTVNSNAKASKVKKEENYSDDDFKPLAQKKSGGATASAKTSKVKKMKDEDFDDVKFVHLVKDEKKRKRTSVKNEKIGTGKKDKEKVKKERKVYELPGQKHDPPDERDSLRIFYESLYEQIPTSDMAATWLMEWGLLPLDVAKKVFEKKQGQKQLKSPVKTTSVKRIPASPAKKITPSSTKKTASAANNAGKTTSQKKRKPNSDSDDEDDDDFMAPRAKTKRQKASS</sequence>
<evidence type="ECO:0000256" key="1">
    <source>
        <dbReference type="SAM" id="MobiDB-lite"/>
    </source>
</evidence>
<feature type="region of interest" description="Disordered" evidence="1">
    <location>
        <begin position="140"/>
        <end position="183"/>
    </location>
</feature>
<evidence type="ECO:0000313" key="2">
    <source>
        <dbReference type="EMBL" id="TVU17564.1"/>
    </source>
</evidence>
<feature type="compositionally biased region" description="Polar residues" evidence="1">
    <location>
        <begin position="228"/>
        <end position="240"/>
    </location>
</feature>
<dbReference type="PANTHER" id="PTHR33828">
    <property type="entry name" value="OS05G0596200 PROTEIN"/>
    <property type="match status" value="1"/>
</dbReference>
<feature type="compositionally biased region" description="Polar residues" evidence="1">
    <location>
        <begin position="252"/>
        <end position="270"/>
    </location>
</feature>
<feature type="region of interest" description="Disordered" evidence="1">
    <location>
        <begin position="1"/>
        <end position="121"/>
    </location>
</feature>
<comment type="caution">
    <text evidence="3">The sequence shown here is derived from an EMBL/GenBank/DDBJ whole genome shotgun (WGS) entry which is preliminary data.</text>
</comment>
<feature type="compositionally biased region" description="Acidic residues" evidence="1">
    <location>
        <begin position="280"/>
        <end position="289"/>
    </location>
</feature>
<dbReference type="EMBL" id="RWGY01000029">
    <property type="protein sequence ID" value="TVU17564.1"/>
    <property type="molecule type" value="Genomic_DNA"/>
</dbReference>
<name>A0A5J9WI47_9POAL</name>
<gene>
    <name evidence="3" type="ORF">EJB05_07340</name>
    <name evidence="2" type="ORF">EJB05_33607</name>
</gene>
<dbReference type="PANTHER" id="PTHR33828:SF2">
    <property type="entry name" value="NUCLEOLIN"/>
    <property type="match status" value="1"/>
</dbReference>
<feature type="compositionally biased region" description="Low complexity" evidence="1">
    <location>
        <begin position="1"/>
        <end position="16"/>
    </location>
</feature>
<feature type="compositionally biased region" description="Basic and acidic residues" evidence="1">
    <location>
        <begin position="89"/>
        <end position="101"/>
    </location>
</feature>
<evidence type="ECO:0000313" key="4">
    <source>
        <dbReference type="Proteomes" id="UP000324897"/>
    </source>
</evidence>
<keyword evidence="4" id="KW-1185">Reference proteome</keyword>
<reference evidence="3 4" key="1">
    <citation type="journal article" date="2019" name="Sci. Rep.">
        <title>A high-quality genome of Eragrostis curvula grass provides insights into Poaceae evolution and supports new strategies to enhance forage quality.</title>
        <authorList>
            <person name="Carballo J."/>
            <person name="Santos B.A.C.M."/>
            <person name="Zappacosta D."/>
            <person name="Garbus I."/>
            <person name="Selva J.P."/>
            <person name="Gallo C.A."/>
            <person name="Diaz A."/>
            <person name="Albertini E."/>
            <person name="Caccamo M."/>
            <person name="Echenique V."/>
        </authorList>
    </citation>
    <scope>NUCLEOTIDE SEQUENCE [LARGE SCALE GENOMIC DNA]</scope>
    <source>
        <strain evidence="4">cv. Victoria</strain>
        <tissue evidence="3">Leaf</tissue>
    </source>
</reference>
<accession>A0A5J9WI47</accession>
<dbReference type="Gramene" id="TVU47731">
    <property type="protein sequence ID" value="TVU47731"/>
    <property type="gene ID" value="EJB05_07340"/>
</dbReference>
<dbReference type="Proteomes" id="UP000324897">
    <property type="component" value="Chromosome 5"/>
</dbReference>
<dbReference type="EMBL" id="RWGY01000004">
    <property type="protein sequence ID" value="TVU47731.1"/>
    <property type="molecule type" value="Genomic_DNA"/>
</dbReference>